<protein>
    <submittedName>
        <fullName evidence="3">Uncharacterized protein</fullName>
    </submittedName>
</protein>
<keyword evidence="4" id="KW-1185">Reference proteome</keyword>
<name>Q232Y7_TETTS</name>
<evidence type="ECO:0000256" key="1">
    <source>
        <dbReference type="SAM" id="Coils"/>
    </source>
</evidence>
<feature type="coiled-coil region" evidence="1">
    <location>
        <begin position="948"/>
        <end position="1052"/>
    </location>
</feature>
<reference evidence="4" key="1">
    <citation type="journal article" date="2006" name="PLoS Biol.">
        <title>Macronuclear genome sequence of the ciliate Tetrahymena thermophila, a model eukaryote.</title>
        <authorList>
            <person name="Eisen J.A."/>
            <person name="Coyne R.S."/>
            <person name="Wu M."/>
            <person name="Wu D."/>
            <person name="Thiagarajan M."/>
            <person name="Wortman J.R."/>
            <person name="Badger J.H."/>
            <person name="Ren Q."/>
            <person name="Amedeo P."/>
            <person name="Jones K.M."/>
            <person name="Tallon L.J."/>
            <person name="Delcher A.L."/>
            <person name="Salzberg S.L."/>
            <person name="Silva J.C."/>
            <person name="Haas B.J."/>
            <person name="Majoros W.H."/>
            <person name="Farzad M."/>
            <person name="Carlton J.M."/>
            <person name="Smith R.K. Jr."/>
            <person name="Garg J."/>
            <person name="Pearlman R.E."/>
            <person name="Karrer K.M."/>
            <person name="Sun L."/>
            <person name="Manning G."/>
            <person name="Elde N.C."/>
            <person name="Turkewitz A.P."/>
            <person name="Asai D.J."/>
            <person name="Wilkes D.E."/>
            <person name="Wang Y."/>
            <person name="Cai H."/>
            <person name="Collins K."/>
            <person name="Stewart B.A."/>
            <person name="Lee S.R."/>
            <person name="Wilamowska K."/>
            <person name="Weinberg Z."/>
            <person name="Ruzzo W.L."/>
            <person name="Wloga D."/>
            <person name="Gaertig J."/>
            <person name="Frankel J."/>
            <person name="Tsao C.-C."/>
            <person name="Gorovsky M.A."/>
            <person name="Keeling P.J."/>
            <person name="Waller R.F."/>
            <person name="Patron N.J."/>
            <person name="Cherry J.M."/>
            <person name="Stover N.A."/>
            <person name="Krieger C.J."/>
            <person name="del Toro C."/>
            <person name="Ryder H.F."/>
            <person name="Williamson S.C."/>
            <person name="Barbeau R.A."/>
            <person name="Hamilton E.P."/>
            <person name="Orias E."/>
        </authorList>
    </citation>
    <scope>NUCLEOTIDE SEQUENCE [LARGE SCALE GENOMIC DNA]</scope>
    <source>
        <strain evidence="4">SB210</strain>
    </source>
</reference>
<feature type="coiled-coil region" evidence="1">
    <location>
        <begin position="377"/>
        <end position="404"/>
    </location>
</feature>
<evidence type="ECO:0000313" key="4">
    <source>
        <dbReference type="Proteomes" id="UP000009168"/>
    </source>
</evidence>
<accession>Q232Y7</accession>
<dbReference type="InParanoid" id="Q232Y7"/>
<organism evidence="3 4">
    <name type="scientific">Tetrahymena thermophila (strain SB210)</name>
    <dbReference type="NCBI Taxonomy" id="312017"/>
    <lineage>
        <taxon>Eukaryota</taxon>
        <taxon>Sar</taxon>
        <taxon>Alveolata</taxon>
        <taxon>Ciliophora</taxon>
        <taxon>Intramacronucleata</taxon>
        <taxon>Oligohymenophorea</taxon>
        <taxon>Hymenostomatida</taxon>
        <taxon>Tetrahymenina</taxon>
        <taxon>Tetrahymenidae</taxon>
        <taxon>Tetrahymena</taxon>
    </lineage>
</organism>
<dbReference type="KEGG" id="tet:TTHERM_00394660"/>
<sequence>MSQRLENQKQQNQQYSYNSGTTFDGPSYISQSQVNLDKVKLFERISYSIDQLSDCVLDYLNANVQQTNLQAYAKGYSKQDINQIKNLLHATVGNYVVETVKFEDQFNKENQRSSSNQSNHLFSNRFSQSNNEFDEGCSTQMPTSKHTFTNRPLSSINQNPFFTEYQPDEYVLHQEIEKLNEIINQMQQEKEWMQNQIHDMQYEDIISLKQERQTFEEMKAYLADYISNFKKNFLCVQLNSQKASDIVQSDLFNEIYDILTTTENNWKNSQFSKKISFNYKDDTRLQNLTWKRNKNLLQAGVGMVQLKRRSNSVDFSYKSPQIKNEKLSDLNEKIIDQQQKLKEAECQKEIEFSIFHTFLRQFTQNNFVENLENKICIENQRELIEKQQEIINQVEQLHQNQEQNEIQINSNSQVEIQRQKCIQQNSQFDDNGDSPIFSHLRGCQKQQNANEQIQFVAKKIQTENNEEKQDFKNDLECNSNFRKNKEFNSVQRIQPDQILEQDDKVILTLHNDEELQSEQINQTQQNNVRRQNKVVNDLPLQIQSMKFNGNTNEDVNNNNTIQINNNIINIPSNNMNFTIGNDQSDFLHNNIDPSFNQEINNISCINKLEDEPQQIIDFLGTLEQKPTSRFMCQSSFKKQAIRQSLNVNHYKSNQNDFKNYYNESDQQVCEQMNNEFIALDQIQISNNQEDFNQCYQNFNNAANRQNDQSEVNARNSFKGFNKNQNKSKKPILMSFNNKEDLIKNCNQDQQEDEQNEKSKIESFMNENFDDVNNSLNLEDIEQIEELCEQNLDQQNQVKKVKNLKNIDLPKLDLSTINCTEQIKNMRMTIGQQFMNNQSLAALQISSTKSQQNQFANPQSLFNMISPIHNTQLLNNRQQSFAFKKNPQQQQQQQYNQDQQYSYQQIYGISQQGNNKMNESILNQTTQNANNNTQIDLLKGLNDTVLNQMEKIEIERSNFYQNYQNLLNEKNDILQREILLKNNIIDLQREIQILSEENSRLKSEISHEHDYINKQMELINRENENIKTKKDRLRQAKDQLTFRKKELEDKEKLVGQQQLINMLQEKKIIFQKQALDQQWSEQDKKKAEIEKSEKLVNQEWDNVKKESKKIQEFISKQKMIKENNQKEIAKELQSIQLQKDEIAAQYRILNSRESSLRDLENNLKEREKKKDKNILEVRNKISNMLVNM</sequence>
<dbReference type="HOGENOM" id="CLU_275902_0_0_1"/>
<dbReference type="STRING" id="312017.Q232Y7"/>
<dbReference type="RefSeq" id="XP_001011938.2">
    <property type="nucleotide sequence ID" value="XM_001011938.2"/>
</dbReference>
<evidence type="ECO:0000313" key="3">
    <source>
        <dbReference type="EMBL" id="EAR91693.2"/>
    </source>
</evidence>
<feature type="region of interest" description="Disordered" evidence="2">
    <location>
        <begin position="133"/>
        <end position="152"/>
    </location>
</feature>
<keyword evidence="1" id="KW-0175">Coiled coil</keyword>
<feature type="coiled-coil region" evidence="1">
    <location>
        <begin position="176"/>
        <end position="203"/>
    </location>
</feature>
<feature type="coiled-coil region" evidence="1">
    <location>
        <begin position="1148"/>
        <end position="1175"/>
    </location>
</feature>
<dbReference type="Proteomes" id="UP000009168">
    <property type="component" value="Unassembled WGS sequence"/>
</dbReference>
<evidence type="ECO:0000256" key="2">
    <source>
        <dbReference type="SAM" id="MobiDB-lite"/>
    </source>
</evidence>
<dbReference type="EMBL" id="GG662770">
    <property type="protein sequence ID" value="EAR91693.2"/>
    <property type="molecule type" value="Genomic_DNA"/>
</dbReference>
<dbReference type="GeneID" id="7822702"/>
<gene>
    <name evidence="3" type="ORF">TTHERM_00394660</name>
</gene>
<proteinExistence type="predicted"/>
<dbReference type="AlphaFoldDB" id="Q232Y7"/>
<feature type="coiled-coil region" evidence="1">
    <location>
        <begin position="746"/>
        <end position="803"/>
    </location>
</feature>